<dbReference type="Proteomes" id="UP001442494">
    <property type="component" value="Unassembled WGS sequence"/>
</dbReference>
<reference evidence="1 2" key="1">
    <citation type="submission" date="2022-04" db="EMBL/GenBank/DDBJ databases">
        <title>Positive selection, recombination, and allopatry shape intraspecific diversity of widespread and dominant cyanobacteria.</title>
        <authorList>
            <person name="Wei J."/>
            <person name="Shu W."/>
            <person name="Hu C."/>
        </authorList>
    </citation>
    <scope>NUCLEOTIDE SEQUENCE [LARGE SCALE GENOMIC DNA]</scope>
    <source>
        <strain evidence="1 2">GB2-A5</strain>
    </source>
</reference>
<proteinExistence type="predicted"/>
<organism evidence="1 2">
    <name type="scientific">Funiculus sociatus GB2-A5</name>
    <dbReference type="NCBI Taxonomy" id="2933946"/>
    <lineage>
        <taxon>Bacteria</taxon>
        <taxon>Bacillati</taxon>
        <taxon>Cyanobacteriota</taxon>
        <taxon>Cyanophyceae</taxon>
        <taxon>Coleofasciculales</taxon>
        <taxon>Coleofasciculaceae</taxon>
        <taxon>Funiculus</taxon>
    </lineage>
</organism>
<protein>
    <submittedName>
        <fullName evidence="1">Uncharacterized protein</fullName>
    </submittedName>
</protein>
<dbReference type="EMBL" id="JAMPKK010000068">
    <property type="protein sequence ID" value="MEP0867392.1"/>
    <property type="molecule type" value="Genomic_DNA"/>
</dbReference>
<comment type="caution">
    <text evidence="1">The sequence shown here is derived from an EMBL/GenBank/DDBJ whole genome shotgun (WGS) entry which is preliminary data.</text>
</comment>
<accession>A0ABV0JVD1</accession>
<gene>
    <name evidence="1" type="ORF">NDI37_23355</name>
</gene>
<evidence type="ECO:0000313" key="2">
    <source>
        <dbReference type="Proteomes" id="UP001442494"/>
    </source>
</evidence>
<name>A0ABV0JVD1_9CYAN</name>
<keyword evidence="2" id="KW-1185">Reference proteome</keyword>
<evidence type="ECO:0000313" key="1">
    <source>
        <dbReference type="EMBL" id="MEP0867392.1"/>
    </source>
</evidence>
<sequence length="147" mass="17206">MEKSASIDRSLIELVREVELPFAQEEYNEWITSGEDTRKVDLIAGDYSYLPPKMVMFPSKHLLDEPYRIAEEGFILKPEDSCRGKTAILGCTCGILECWFLLARISLTETTVTWSDFQQFHRDWWTYNLGSFIFARQDYELQLRGTF</sequence>
<dbReference type="RefSeq" id="WP_190417565.1">
    <property type="nucleotide sequence ID" value="NZ_JAMPKK010000068.1"/>
</dbReference>